<protein>
    <submittedName>
        <fullName evidence="11">Mitochondrial substrate/solute carrier</fullName>
    </submittedName>
</protein>
<dbReference type="Pfam" id="PF00153">
    <property type="entry name" value="Mito_carr"/>
    <property type="match status" value="1"/>
</dbReference>
<dbReference type="PANTHER" id="PTHR45671:SF31">
    <property type="entry name" value="MITOCHONDRIAL PHOSPHATE CARRIER PROTEIN 2, MITOCHONDRIAL"/>
    <property type="match status" value="1"/>
</dbReference>
<comment type="subcellular location">
    <subcellularLocation>
        <location evidence="1">Mitochondrion inner membrane</location>
        <topology evidence="1">Multi-pass membrane protein</topology>
    </subcellularLocation>
</comment>
<evidence type="ECO:0000256" key="9">
    <source>
        <dbReference type="RuleBase" id="RU000488"/>
    </source>
</evidence>
<feature type="repeat" description="Solcar" evidence="8">
    <location>
        <begin position="70"/>
        <end position="154"/>
    </location>
</feature>
<evidence type="ECO:0000256" key="4">
    <source>
        <dbReference type="ARBA" id="ARBA00022737"/>
    </source>
</evidence>
<accession>A0A8T1ZNY4</accession>
<evidence type="ECO:0000256" key="10">
    <source>
        <dbReference type="SAM" id="MobiDB-lite"/>
    </source>
</evidence>
<evidence type="ECO:0000256" key="8">
    <source>
        <dbReference type="PROSITE-ProRule" id="PRU00282"/>
    </source>
</evidence>
<evidence type="ECO:0000256" key="3">
    <source>
        <dbReference type="ARBA" id="ARBA00022448"/>
    </source>
</evidence>
<dbReference type="InterPro" id="IPR044677">
    <property type="entry name" value="SLC25A3/Pic2/Mir1-like"/>
</dbReference>
<reference evidence="11 12" key="1">
    <citation type="submission" date="2020-12" db="EMBL/GenBank/DDBJ databases">
        <title>Concerted genomic and epigenomic changes stabilize Arabidopsis allopolyploids.</title>
        <authorList>
            <person name="Chen Z."/>
        </authorList>
    </citation>
    <scope>NUCLEOTIDE SEQUENCE [LARGE SCALE GENOMIC DNA]</scope>
    <source>
        <strain evidence="11">Allo738</strain>
        <tissue evidence="11">Leaf</tissue>
    </source>
</reference>
<keyword evidence="6" id="KW-1133">Transmembrane helix</keyword>
<keyword evidence="12" id="KW-1185">Reference proteome</keyword>
<dbReference type="GO" id="GO:0005315">
    <property type="term" value="F:phosphate transmembrane transporter activity"/>
    <property type="evidence" value="ECO:0007669"/>
    <property type="project" value="InterPro"/>
</dbReference>
<dbReference type="InterPro" id="IPR018108">
    <property type="entry name" value="MCP_transmembrane"/>
</dbReference>
<dbReference type="GO" id="GO:1990547">
    <property type="term" value="P:mitochondrial phosphate ion transmembrane transport"/>
    <property type="evidence" value="ECO:0007669"/>
    <property type="project" value="InterPro"/>
</dbReference>
<proteinExistence type="inferred from homology"/>
<keyword evidence="5" id="KW-0999">Mitochondrion inner membrane</keyword>
<dbReference type="GO" id="GO:0005743">
    <property type="term" value="C:mitochondrial inner membrane"/>
    <property type="evidence" value="ECO:0007669"/>
    <property type="project" value="UniProtKB-SubCell"/>
</dbReference>
<evidence type="ECO:0000256" key="2">
    <source>
        <dbReference type="ARBA" id="ARBA00006375"/>
    </source>
</evidence>
<dbReference type="EMBL" id="JAEFBK010000010">
    <property type="protein sequence ID" value="KAG7560144.1"/>
    <property type="molecule type" value="Genomic_DNA"/>
</dbReference>
<keyword evidence="4" id="KW-0677">Repeat</keyword>
<comment type="similarity">
    <text evidence="2 9">Belongs to the mitochondrial carrier (TC 2.A.29) family.</text>
</comment>
<keyword evidence="3 9" id="KW-0813">Transport</keyword>
<comment type="caution">
    <text evidence="11">The sequence shown here is derived from an EMBL/GenBank/DDBJ whole genome shotgun (WGS) entry which is preliminary data.</text>
</comment>
<keyword evidence="8 9" id="KW-0812">Transmembrane</keyword>
<dbReference type="AlphaFoldDB" id="A0A8T1ZNY4"/>
<evidence type="ECO:0000256" key="6">
    <source>
        <dbReference type="ARBA" id="ARBA00022989"/>
    </source>
</evidence>
<name>A0A8T1ZNY4_9BRAS</name>
<evidence type="ECO:0000256" key="7">
    <source>
        <dbReference type="ARBA" id="ARBA00023128"/>
    </source>
</evidence>
<feature type="repeat" description="Solcar" evidence="8">
    <location>
        <begin position="227"/>
        <end position="306"/>
    </location>
</feature>
<dbReference type="PANTHER" id="PTHR45671">
    <property type="entry name" value="SOLUTE CARRIER FAMILY 25 (MITOCHONDRIAL CARRIER PHOSPHATE CARRIER), MEMBER 3, LIKE-RELATED-RELATED"/>
    <property type="match status" value="1"/>
</dbReference>
<sequence length="327" mass="35328">MSESRSRSLIPSFLYSSDHHRLFQSPEPSTTMTHVKSSRPLIPPTSSASSNGTSFAIATPNEKVEMYSPAYFAACTVAGMLCCGITHTAITPLDVIKCNMQIDPLKYKNITSAFKTTIKEQGLKGFTRGWSPTLLGYSAQGAFKYGLYEYSKKYYSDIVGPEYAAKYKTLIYLADSPAVYLMVYQRSSNPKASAGYTKALFLSGDARFHLIYKKVMPTPKEECSKPVQLGVSFAGGYIAGIFCAVISHPADNLVSFLNNSKGATVADAVKRLGLWGMFTRGLPLRIFMIGTLTGAQWVIYDAVKVLAGLPTTGGASPATTLASSISA</sequence>
<feature type="region of interest" description="Disordered" evidence="10">
    <location>
        <begin position="25"/>
        <end position="53"/>
    </location>
</feature>
<evidence type="ECO:0000256" key="1">
    <source>
        <dbReference type="ARBA" id="ARBA00004448"/>
    </source>
</evidence>
<dbReference type="Proteomes" id="UP000694240">
    <property type="component" value="Chromosome 10"/>
</dbReference>
<feature type="compositionally biased region" description="Polar residues" evidence="10">
    <location>
        <begin position="44"/>
        <end position="53"/>
    </location>
</feature>
<evidence type="ECO:0000256" key="5">
    <source>
        <dbReference type="ARBA" id="ARBA00022792"/>
    </source>
</evidence>
<feature type="compositionally biased region" description="Polar residues" evidence="10">
    <location>
        <begin position="26"/>
        <end position="35"/>
    </location>
</feature>
<evidence type="ECO:0000313" key="11">
    <source>
        <dbReference type="EMBL" id="KAG7560144.1"/>
    </source>
</evidence>
<organism evidence="11 12">
    <name type="scientific">Arabidopsis thaliana x Arabidopsis arenosa</name>
    <dbReference type="NCBI Taxonomy" id="1240361"/>
    <lineage>
        <taxon>Eukaryota</taxon>
        <taxon>Viridiplantae</taxon>
        <taxon>Streptophyta</taxon>
        <taxon>Embryophyta</taxon>
        <taxon>Tracheophyta</taxon>
        <taxon>Spermatophyta</taxon>
        <taxon>Magnoliopsida</taxon>
        <taxon>eudicotyledons</taxon>
        <taxon>Gunneridae</taxon>
        <taxon>Pentapetalae</taxon>
        <taxon>rosids</taxon>
        <taxon>malvids</taxon>
        <taxon>Brassicales</taxon>
        <taxon>Brassicaceae</taxon>
        <taxon>Camelineae</taxon>
        <taxon>Arabidopsis</taxon>
    </lineage>
</organism>
<dbReference type="PROSITE" id="PS50920">
    <property type="entry name" value="SOLCAR"/>
    <property type="match status" value="2"/>
</dbReference>
<evidence type="ECO:0000313" key="12">
    <source>
        <dbReference type="Proteomes" id="UP000694240"/>
    </source>
</evidence>
<keyword evidence="7" id="KW-0496">Mitochondrion</keyword>
<keyword evidence="8" id="KW-0472">Membrane</keyword>
<gene>
    <name evidence="11" type="ORF">ISN45_Aa05g016970</name>
</gene>